<evidence type="ECO:0000256" key="1">
    <source>
        <dbReference type="SAM" id="Phobius"/>
    </source>
</evidence>
<organism evidence="3">
    <name type="scientific">viral metagenome</name>
    <dbReference type="NCBI Taxonomy" id="1070528"/>
    <lineage>
        <taxon>unclassified sequences</taxon>
        <taxon>metagenomes</taxon>
        <taxon>organismal metagenomes</taxon>
    </lineage>
</organism>
<evidence type="ECO:0000259" key="2">
    <source>
        <dbReference type="Pfam" id="PF08325"/>
    </source>
</evidence>
<sequence length="199" mass="22932">MFKFKENILCYVIIGFILIVCLRIYYESENYNLKCIISTVDGNKYCVRDRALLNDAADLLAQVTQKMKDLVSYMKKKYPGDPDVDRLVKGFNPKKISETLPTSELTAYSENKGEKLAFCLNKTKNGQTLIDLNTLTFVAIHELAHIMTKSIGHKQEFWQNFKFLLENAKEAGIYTPEDYKSKPQSYCGMTITDNPYYDL</sequence>
<feature type="transmembrane region" description="Helical" evidence="1">
    <location>
        <begin position="7"/>
        <end position="26"/>
    </location>
</feature>
<keyword evidence="1" id="KW-0812">Transmembrane</keyword>
<dbReference type="Gene3D" id="3.30.2010.10">
    <property type="entry name" value="Metalloproteases ('zincins'), catalytic domain"/>
    <property type="match status" value="1"/>
</dbReference>
<dbReference type="AlphaFoldDB" id="A0A6C0HC01"/>
<protein>
    <recommendedName>
        <fullName evidence="2">WLM domain-containing protein</fullName>
    </recommendedName>
</protein>
<name>A0A6C0HC01_9ZZZZ</name>
<keyword evidence="1" id="KW-1133">Transmembrane helix</keyword>
<reference evidence="3" key="1">
    <citation type="journal article" date="2020" name="Nature">
        <title>Giant virus diversity and host interactions through global metagenomics.</title>
        <authorList>
            <person name="Schulz F."/>
            <person name="Roux S."/>
            <person name="Paez-Espino D."/>
            <person name="Jungbluth S."/>
            <person name="Walsh D.A."/>
            <person name="Denef V.J."/>
            <person name="McMahon K.D."/>
            <person name="Konstantinidis K.T."/>
            <person name="Eloe-Fadrosh E.A."/>
            <person name="Kyrpides N.C."/>
            <person name="Woyke T."/>
        </authorList>
    </citation>
    <scope>NUCLEOTIDE SEQUENCE</scope>
    <source>
        <strain evidence="3">GVMAG-M-3300023179-91</strain>
    </source>
</reference>
<feature type="domain" description="WLM" evidence="2">
    <location>
        <begin position="90"/>
        <end position="188"/>
    </location>
</feature>
<proteinExistence type="predicted"/>
<dbReference type="Pfam" id="PF08325">
    <property type="entry name" value="WLM"/>
    <property type="match status" value="1"/>
</dbReference>
<dbReference type="InterPro" id="IPR013536">
    <property type="entry name" value="WLM_dom"/>
</dbReference>
<dbReference type="EMBL" id="MN739929">
    <property type="protein sequence ID" value="QHT78142.1"/>
    <property type="molecule type" value="Genomic_DNA"/>
</dbReference>
<accession>A0A6C0HC01</accession>
<evidence type="ECO:0000313" key="3">
    <source>
        <dbReference type="EMBL" id="QHT78142.1"/>
    </source>
</evidence>
<keyword evidence="1" id="KW-0472">Membrane</keyword>